<dbReference type="InterPro" id="IPR006849">
    <property type="entry name" value="Elp1"/>
</dbReference>
<evidence type="ECO:0000259" key="11">
    <source>
        <dbReference type="Pfam" id="PF23925"/>
    </source>
</evidence>
<evidence type="ECO:0000259" key="10">
    <source>
        <dbReference type="Pfam" id="PF23878"/>
    </source>
</evidence>
<evidence type="ECO:0000313" key="12">
    <source>
        <dbReference type="EMBL" id="KAL3767518.1"/>
    </source>
</evidence>
<evidence type="ECO:0000256" key="1">
    <source>
        <dbReference type="ARBA" id="ARBA00004496"/>
    </source>
</evidence>
<comment type="similarity">
    <text evidence="3">Belongs to the ELP1/IKA1 family.</text>
</comment>
<evidence type="ECO:0000256" key="5">
    <source>
        <dbReference type="ARBA" id="ARBA00022694"/>
    </source>
</evidence>
<evidence type="ECO:0000256" key="6">
    <source>
        <dbReference type="SAM" id="Coils"/>
    </source>
</evidence>
<name>A0ABD3MUM0_9STRA</name>
<dbReference type="InterPro" id="IPR056164">
    <property type="entry name" value="Beta-prop_ELP1_1st"/>
</dbReference>
<dbReference type="GO" id="GO:0005737">
    <property type="term" value="C:cytoplasm"/>
    <property type="evidence" value="ECO:0007669"/>
    <property type="project" value="UniProtKB-SubCell"/>
</dbReference>
<evidence type="ECO:0008006" key="14">
    <source>
        <dbReference type="Google" id="ProtNLM"/>
    </source>
</evidence>
<dbReference type="GO" id="GO:0008033">
    <property type="term" value="P:tRNA processing"/>
    <property type="evidence" value="ECO:0007669"/>
    <property type="project" value="UniProtKB-KW"/>
</dbReference>
<dbReference type="Pfam" id="PF23925">
    <property type="entry name" value="A-sol_ELP1"/>
    <property type="match status" value="1"/>
</dbReference>
<evidence type="ECO:0000256" key="7">
    <source>
        <dbReference type="SAM" id="MobiDB-lite"/>
    </source>
</evidence>
<keyword evidence="5" id="KW-0819">tRNA processing</keyword>
<feature type="region of interest" description="Disordered" evidence="7">
    <location>
        <begin position="106"/>
        <end position="133"/>
    </location>
</feature>
<feature type="compositionally biased region" description="Acidic residues" evidence="7">
    <location>
        <begin position="107"/>
        <end position="124"/>
    </location>
</feature>
<evidence type="ECO:0000313" key="13">
    <source>
        <dbReference type="Proteomes" id="UP001530293"/>
    </source>
</evidence>
<feature type="domain" description="ELP1 N-terminal second beta-propeller" evidence="9">
    <location>
        <begin position="536"/>
        <end position="875"/>
    </location>
</feature>
<dbReference type="EMBL" id="JALLBG020000075">
    <property type="protein sequence ID" value="KAL3767518.1"/>
    <property type="molecule type" value="Genomic_DNA"/>
</dbReference>
<evidence type="ECO:0000256" key="2">
    <source>
        <dbReference type="ARBA" id="ARBA00005043"/>
    </source>
</evidence>
<dbReference type="Proteomes" id="UP001530293">
    <property type="component" value="Unassembled WGS sequence"/>
</dbReference>
<organism evidence="12 13">
    <name type="scientific">Discostella pseudostelligera</name>
    <dbReference type="NCBI Taxonomy" id="259834"/>
    <lineage>
        <taxon>Eukaryota</taxon>
        <taxon>Sar</taxon>
        <taxon>Stramenopiles</taxon>
        <taxon>Ochrophyta</taxon>
        <taxon>Bacillariophyta</taxon>
        <taxon>Coscinodiscophyceae</taxon>
        <taxon>Thalassiosirophycidae</taxon>
        <taxon>Stephanodiscales</taxon>
        <taxon>Stephanodiscaceae</taxon>
        <taxon>Discostella</taxon>
    </lineage>
</organism>
<keyword evidence="4" id="KW-0963">Cytoplasm</keyword>
<protein>
    <recommendedName>
        <fullName evidence="14">Elongator complex protein 1</fullName>
    </recommendedName>
</protein>
<reference evidence="12 13" key="1">
    <citation type="submission" date="2024-10" db="EMBL/GenBank/DDBJ databases">
        <title>Updated reference genomes for cyclostephanoid diatoms.</title>
        <authorList>
            <person name="Roberts W.R."/>
            <person name="Alverson A.J."/>
        </authorList>
    </citation>
    <scope>NUCLEOTIDE SEQUENCE [LARGE SCALE GENOMIC DNA]</scope>
    <source>
        <strain evidence="12 13">AJA232-27</strain>
    </source>
</reference>
<gene>
    <name evidence="12" type="ORF">ACHAWU_000181</name>
</gene>
<dbReference type="Pfam" id="PF04762">
    <property type="entry name" value="Beta-prop_ELP1_1st"/>
    <property type="match status" value="1"/>
</dbReference>
<keyword evidence="6" id="KW-0175">Coiled coil</keyword>
<comment type="caution">
    <text evidence="12">The sequence shown here is derived from an EMBL/GenBank/DDBJ whole genome shotgun (WGS) entry which is preliminary data.</text>
</comment>
<accession>A0ABD3MUM0</accession>
<dbReference type="SUPFAM" id="SSF82171">
    <property type="entry name" value="DPP6 N-terminal domain-like"/>
    <property type="match status" value="1"/>
</dbReference>
<feature type="coiled-coil region" evidence="6">
    <location>
        <begin position="1523"/>
        <end position="1550"/>
    </location>
</feature>
<evidence type="ECO:0000259" key="9">
    <source>
        <dbReference type="Pfam" id="PF23797"/>
    </source>
</evidence>
<dbReference type="InterPro" id="IPR056165">
    <property type="entry name" value="Beta-prop_ELP1_2nd"/>
</dbReference>
<dbReference type="InterPro" id="IPR056166">
    <property type="entry name" value="TPR_ELP1"/>
</dbReference>
<dbReference type="PANTHER" id="PTHR12747:SF0">
    <property type="entry name" value="ELONGATOR COMPLEX PROTEIN 1"/>
    <property type="match status" value="1"/>
</dbReference>
<feature type="domain" description="ELP1 first N-terminal beta-propeller" evidence="8">
    <location>
        <begin position="287"/>
        <end position="472"/>
    </location>
</feature>
<feature type="domain" description="ELP1 TPR" evidence="10">
    <location>
        <begin position="1134"/>
        <end position="1311"/>
    </location>
</feature>
<evidence type="ECO:0000256" key="3">
    <source>
        <dbReference type="ARBA" id="ARBA00006086"/>
    </source>
</evidence>
<feature type="compositionally biased region" description="Basic residues" evidence="7">
    <location>
        <begin position="1447"/>
        <end position="1458"/>
    </location>
</feature>
<evidence type="ECO:0000256" key="4">
    <source>
        <dbReference type="ARBA" id="ARBA00022490"/>
    </source>
</evidence>
<feature type="domain" description="ELP1 alpha-solenoid" evidence="11">
    <location>
        <begin position="899"/>
        <end position="1123"/>
    </location>
</feature>
<dbReference type="PANTHER" id="PTHR12747">
    <property type="entry name" value="ELONGATOR COMPLEX PROTEIN 1"/>
    <property type="match status" value="1"/>
</dbReference>
<feature type="region of interest" description="Disordered" evidence="7">
    <location>
        <begin position="1447"/>
        <end position="1471"/>
    </location>
</feature>
<comment type="subcellular location">
    <subcellularLocation>
        <location evidence="1">Cytoplasm</location>
    </subcellularLocation>
</comment>
<comment type="pathway">
    <text evidence="2">tRNA modification; 5-methoxycarbonylmethyl-2-thiouridine-tRNA biosynthesis.</text>
</comment>
<dbReference type="Pfam" id="PF23878">
    <property type="entry name" value="TPR_ELP1"/>
    <property type="match status" value="1"/>
</dbReference>
<sequence>MRNLALQGEVRHILPAPQATHGGDGVTSSSKIIAVIPNTNDYHLHVSPNNNAFDNNSFDANDDGGLKQSSRRPPASFVVTSEGMVHALDGNDQMLWIVDLEKVVADSNDDDDDEDENNNEDDTDATMTVDEPNQSRSRWFYAASFLQESSPDHMTGGDYDGIMGMDLASGRGLHITCLSHAGYVVSVSIDETNALSSKGGNIEEGSECIGIFENGLECGGWSPDGEVLALVTFASDADEAGNASITFNGIEAKVPILMTMNTQYEILSEVRMDPCLFSRHSNDSVGHLPPNNISLCWRPDSSSLAVSTIDANFGSTSLRRIRTYHRTTLQILSLSKEEDGSGRDVPNLLPVAPTWAPAGCSHYVGAVQSSRSLTMKSAGNRHVPIQVAFMEPNGLRHRECKIHNTLPAKTDKEDILCISFNLEGDLLAVASTVTRNDPASSSDQPYGKLQLYHRSNFHWYLKYELRFDGHHSTTPSSVISRIQFSDNDPYHITIALAREQDNVLEWREFTFRWESSTVQYRHSHQSPTSSSVLAVVIDGKTLNFTPLDKSIIPPPMYAASLALPAPVVGITSKPCFYNDVFVDGQIDFVIALSDGTIALLHRSGSEDKASLTPGFCPPSCFGLIDPFKISSLHETTDSGLTPIGTTLRDITIIDANEKFMTLIASCCSPVTDANHQFLDYLIEMSVSFAPQDNTSGILMTSVVPLDCRALRVVNWSDTAYSAGARGSALIELMDGSLLQYSRGGLVEPCSAGPLLEACPWIAGIYDTRHFMGHSTASDVDSLLELDESSTHTVIGLSARGRLYSGERLLSSASSSFVISLQHMFLTHATIGSQPQLRFLPLSSLCVFDPLMGSDDQNVALDGYEPRSIERGARLVAMFPTKPIVIVQMPRGNLESISPRACLLPYIMTRIQNGDFHTALDIMRRQRVDMNLIVDFDPIGFLERGGAERFVDQIEKIDNINLFLSSLVDVDTTLWKYPVPSWIRAEKSTSTASNLRTEGKINAVCRKMRQVMLDAEKEGRTSCGRSVKEGHFLLPIISTFAKENPPKLEEALLLIVSSGSLSTTRKQKSVLLSEPVQSSIQYLAFLADYELIFNTAIGMYDFDLAKAVARHSQMDPKVYLPLLKRWREMPEASARFEVDVKLKRYESALRHLVASGAADNSSPDESFFTKCHAFIEEHNLHKLGLELFRNDIDSHRSVMISLGERLLKERKPTEALTIFLASNPKYLDGGKRASRACEDWRTYFACCAEDGEAIGSDHATMIAESISSKVGNLQEQRDNFACAATVLLDYAEDVSYAVDMLISAHMWTEGRRVSYLHKRVDLVQKVVDASVSYARTCVQDLMERARSFETNNKRYDEVILIRREAIRDAGGQEGDDIQLDDSASMFSLQSASSNTSLRSSYSRTSMGSVGTVGSVTSVSTVISVGATSTFSFTGDVDGMKHKSKFNKIGRDKKKKKPQKKLGAAARRTKPGSEEELKEVIAALEHTCPDGHYVDVISETITFLLQSGKQSMSKLLFDTYNELELAVSQARAARLEKNIKLEEEHKQKMRKEGHSDFIRHSCENHVNDIICRPLPESIQVIFSILS</sequence>
<dbReference type="Pfam" id="PF23797">
    <property type="entry name" value="Beta-prop_ELP1_2nd"/>
    <property type="match status" value="1"/>
</dbReference>
<evidence type="ECO:0000259" key="8">
    <source>
        <dbReference type="Pfam" id="PF04762"/>
    </source>
</evidence>
<proteinExistence type="inferred from homology"/>
<keyword evidence="13" id="KW-1185">Reference proteome</keyword>
<feature type="region of interest" description="Disordered" evidence="7">
    <location>
        <begin position="53"/>
        <end position="73"/>
    </location>
</feature>
<dbReference type="InterPro" id="IPR056167">
    <property type="entry name" value="A-sol_ELP1"/>
</dbReference>